<evidence type="ECO:0000313" key="4">
    <source>
        <dbReference type="Proteomes" id="UP000005239"/>
    </source>
</evidence>
<dbReference type="PANTHER" id="PTHR28641:SF1">
    <property type="entry name" value="MALONYL-COA DECARBOXYLASE, MITOCHONDRIAL"/>
    <property type="match status" value="1"/>
</dbReference>
<reference evidence="4" key="1">
    <citation type="journal article" date="2008" name="Nat. Genet.">
        <title>The Pristionchus pacificus genome provides a unique perspective on nematode lifestyle and parasitism.</title>
        <authorList>
            <person name="Dieterich C."/>
            <person name="Clifton S.W."/>
            <person name="Schuster L.N."/>
            <person name="Chinwalla A."/>
            <person name="Delehaunty K."/>
            <person name="Dinkelacker I."/>
            <person name="Fulton L."/>
            <person name="Fulton R."/>
            <person name="Godfrey J."/>
            <person name="Minx P."/>
            <person name="Mitreva M."/>
            <person name="Roeseler W."/>
            <person name="Tian H."/>
            <person name="Witte H."/>
            <person name="Yang S.P."/>
            <person name="Wilson R.K."/>
            <person name="Sommer R.J."/>
        </authorList>
    </citation>
    <scope>NUCLEOTIDE SEQUENCE [LARGE SCALE GENOMIC DNA]</scope>
    <source>
        <strain evidence="4">PS312</strain>
    </source>
</reference>
<evidence type="ECO:0000259" key="1">
    <source>
        <dbReference type="Pfam" id="PF05292"/>
    </source>
</evidence>
<dbReference type="InterPro" id="IPR038351">
    <property type="entry name" value="MCD_N_sf"/>
</dbReference>
<dbReference type="FunFam" id="3.40.630.150:FF:000001">
    <property type="entry name" value="Malonyl-CoA decarboxylase, mitochondrial"/>
    <property type="match status" value="1"/>
</dbReference>
<accession>A0A8R1YB83</accession>
<evidence type="ECO:0000313" key="3">
    <source>
        <dbReference type="EnsemblMetazoa" id="PPA09017.1"/>
    </source>
</evidence>
<dbReference type="InterPro" id="IPR007956">
    <property type="entry name" value="Malonyl_CoA_deC_C"/>
</dbReference>
<dbReference type="EnsemblMetazoa" id="PPA09017.1">
    <property type="protein sequence ID" value="PPA09017.1"/>
    <property type="gene ID" value="WBGene00098571"/>
</dbReference>
<keyword evidence="4" id="KW-1185">Reference proteome</keyword>
<dbReference type="GO" id="GO:0005782">
    <property type="term" value="C:peroxisomal matrix"/>
    <property type="evidence" value="ECO:0000318"/>
    <property type="project" value="GO_Central"/>
</dbReference>
<dbReference type="GO" id="GO:2001294">
    <property type="term" value="P:malonyl-CoA catabolic process"/>
    <property type="evidence" value="ECO:0000318"/>
    <property type="project" value="GO_Central"/>
</dbReference>
<dbReference type="Proteomes" id="UP000005239">
    <property type="component" value="Unassembled WGS sequence"/>
</dbReference>
<dbReference type="AlphaFoldDB" id="A0A2A6BZ03"/>
<dbReference type="InterPro" id="IPR042303">
    <property type="entry name" value="Malonyl_CoA_deC_C_sf"/>
</dbReference>
<dbReference type="Gene3D" id="3.40.630.150">
    <property type="entry name" value="Malonyl-CoA decarboxylase, catalytic domain"/>
    <property type="match status" value="1"/>
</dbReference>
<accession>A0A2A6BZ03</accession>
<dbReference type="Pfam" id="PF05292">
    <property type="entry name" value="MCD"/>
    <property type="match status" value="1"/>
</dbReference>
<dbReference type="InterPro" id="IPR038917">
    <property type="entry name" value="Malonyl_CoA_deC"/>
</dbReference>
<dbReference type="GO" id="GO:0006085">
    <property type="term" value="P:acetyl-CoA biosynthetic process"/>
    <property type="evidence" value="ECO:0000318"/>
    <property type="project" value="GO_Central"/>
</dbReference>
<feature type="domain" description="Malonyl-CoA decarboxylase C-terminal" evidence="1">
    <location>
        <begin position="194"/>
        <end position="456"/>
    </location>
</feature>
<feature type="domain" description="Malonyl-CoA decarboxylase N-terminal" evidence="2">
    <location>
        <begin position="107"/>
        <end position="190"/>
    </location>
</feature>
<sequence length="484" mass="55005">QPLMLSRCRLSWVSSLFTTVSRSSFLVPNSLKSNLTSHCMLSTTELRSIRTSKVLDTIRSLSETLESLSYSSSSDQWAVASEKFKHIFNSSDSNKRTELLLHLGNNFGVDKEALDNAITIYQRNSGATNEVRRASTPLYQLLFQSVGNRFGGVNCICEMRAHLLETLDNNPDPVLKRVEEISKELLTMWFCLSNLQLIRLTWESPADILHKVAKYEAVHPVAGITDLQRRVGASRRCFLFIHEAMPREPLVVVHVALTRDIAHNLQKILKSTEEDWIDDEEATTAIYYSISSTQKGLAGIDLGNLLIKGVVEELQRDLPRVKVHSTLSPIPGFRAWVLRSLRGNSEFGEIIDEKIRVWMNEIAGKEIELEDAKNLLIQSLTANRIQPENIEQFKNILMRLCAVYLMRAKRNGLALNPVANFHVRNGAEVYRLNWGADSSVRGMDRSFGIMVNYKYNLEDLHRNSEDYTSNKRMNAHSQIIDLLD</sequence>
<reference evidence="3" key="2">
    <citation type="submission" date="2022-06" db="UniProtKB">
        <authorList>
            <consortium name="EnsemblMetazoa"/>
        </authorList>
    </citation>
    <scope>IDENTIFICATION</scope>
    <source>
        <strain evidence="3">PS312</strain>
    </source>
</reference>
<dbReference type="GO" id="GO:0005759">
    <property type="term" value="C:mitochondrial matrix"/>
    <property type="evidence" value="ECO:0000318"/>
    <property type="project" value="GO_Central"/>
</dbReference>
<gene>
    <name evidence="3" type="primary">WBGene00098571</name>
</gene>
<protein>
    <submittedName>
        <fullName evidence="3">Mlcd-1</fullName>
    </submittedName>
</protein>
<dbReference type="Pfam" id="PF17408">
    <property type="entry name" value="MCD_N"/>
    <property type="match status" value="1"/>
</dbReference>
<dbReference type="GO" id="GO:0050080">
    <property type="term" value="F:malonyl-CoA decarboxylase activity"/>
    <property type="evidence" value="ECO:0000318"/>
    <property type="project" value="GO_Central"/>
</dbReference>
<dbReference type="PANTHER" id="PTHR28641">
    <property type="match status" value="1"/>
</dbReference>
<dbReference type="GO" id="GO:0006633">
    <property type="term" value="P:fatty acid biosynthetic process"/>
    <property type="evidence" value="ECO:0000318"/>
    <property type="project" value="GO_Central"/>
</dbReference>
<dbReference type="Gene3D" id="1.20.140.90">
    <property type="entry name" value="Malonyl-CoA decarboxylase, oligemerization domain"/>
    <property type="match status" value="1"/>
</dbReference>
<name>A0A2A6BZ03_PRIPA</name>
<dbReference type="OrthoDB" id="426718at2759"/>
<evidence type="ECO:0000259" key="2">
    <source>
        <dbReference type="Pfam" id="PF17408"/>
    </source>
</evidence>
<proteinExistence type="predicted"/>
<dbReference type="InterPro" id="IPR035372">
    <property type="entry name" value="MCD_N"/>
</dbReference>
<organism evidence="3 4">
    <name type="scientific">Pristionchus pacificus</name>
    <name type="common">Parasitic nematode worm</name>
    <dbReference type="NCBI Taxonomy" id="54126"/>
    <lineage>
        <taxon>Eukaryota</taxon>
        <taxon>Metazoa</taxon>
        <taxon>Ecdysozoa</taxon>
        <taxon>Nematoda</taxon>
        <taxon>Chromadorea</taxon>
        <taxon>Rhabditida</taxon>
        <taxon>Rhabditina</taxon>
        <taxon>Diplogasteromorpha</taxon>
        <taxon>Diplogasteroidea</taxon>
        <taxon>Neodiplogasteridae</taxon>
        <taxon>Pristionchus</taxon>
    </lineage>
</organism>